<keyword evidence="4" id="KW-0378">Hydrolase</keyword>
<evidence type="ECO:0000256" key="2">
    <source>
        <dbReference type="ARBA" id="ARBA00022670"/>
    </source>
</evidence>
<dbReference type="Pfam" id="PF01435">
    <property type="entry name" value="Peptidase_M48"/>
    <property type="match status" value="1"/>
</dbReference>
<dbReference type="GO" id="GO:0004222">
    <property type="term" value="F:metalloendopeptidase activity"/>
    <property type="evidence" value="ECO:0007669"/>
    <property type="project" value="InterPro"/>
</dbReference>
<dbReference type="KEGG" id="mbac:BN1209_0150"/>
<dbReference type="InterPro" id="IPR011990">
    <property type="entry name" value="TPR-like_helical_dom_sf"/>
</dbReference>
<dbReference type="SUPFAM" id="SSF48452">
    <property type="entry name" value="TPR-like"/>
    <property type="match status" value="1"/>
</dbReference>
<evidence type="ECO:0000256" key="6">
    <source>
        <dbReference type="ARBA" id="ARBA00023049"/>
    </source>
</evidence>
<dbReference type="Proteomes" id="UP000056322">
    <property type="component" value="Chromosome 1"/>
</dbReference>
<dbReference type="HOGENOM" id="CLU_030556_1_1_4"/>
<dbReference type="AlphaFoldDB" id="A0A0B7ISB3"/>
<proteinExistence type="predicted"/>
<keyword evidence="2" id="KW-0645">Protease</keyword>
<feature type="chain" id="PRO_5002116958" evidence="7">
    <location>
        <begin position="20"/>
        <end position="478"/>
    </location>
</feature>
<dbReference type="OrthoDB" id="9810445at2"/>
<dbReference type="STRING" id="1581680.BN1209_0150"/>
<dbReference type="GO" id="GO:0046872">
    <property type="term" value="F:metal ion binding"/>
    <property type="evidence" value="ECO:0007669"/>
    <property type="project" value="UniProtKB-KW"/>
</dbReference>
<keyword evidence="7" id="KW-0732">Signal</keyword>
<dbReference type="EMBL" id="LN794158">
    <property type="protein sequence ID" value="CEN55204.1"/>
    <property type="molecule type" value="Genomic_DNA"/>
</dbReference>
<evidence type="ECO:0000313" key="9">
    <source>
        <dbReference type="EMBL" id="CEN55204.1"/>
    </source>
</evidence>
<keyword evidence="10" id="KW-1185">Reference proteome</keyword>
<dbReference type="Gene3D" id="3.30.2010.10">
    <property type="entry name" value="Metalloproteases ('zincins'), catalytic domain"/>
    <property type="match status" value="1"/>
</dbReference>
<dbReference type="Gene3D" id="1.25.40.10">
    <property type="entry name" value="Tetratricopeptide repeat domain"/>
    <property type="match status" value="1"/>
</dbReference>
<evidence type="ECO:0000256" key="3">
    <source>
        <dbReference type="ARBA" id="ARBA00022723"/>
    </source>
</evidence>
<dbReference type="PANTHER" id="PTHR22726:SF1">
    <property type="entry name" value="METALLOENDOPEPTIDASE OMA1, MITOCHONDRIAL"/>
    <property type="match status" value="1"/>
</dbReference>
<name>A0A0B7ISB3_9PROT</name>
<evidence type="ECO:0000313" key="10">
    <source>
        <dbReference type="Proteomes" id="UP000056322"/>
    </source>
</evidence>
<dbReference type="GO" id="GO:0051603">
    <property type="term" value="P:proteolysis involved in protein catabolic process"/>
    <property type="evidence" value="ECO:0007669"/>
    <property type="project" value="TreeGrafter"/>
</dbReference>
<dbReference type="PANTHER" id="PTHR22726">
    <property type="entry name" value="METALLOENDOPEPTIDASE OMA1"/>
    <property type="match status" value="1"/>
</dbReference>
<feature type="domain" description="Peptidase M48" evidence="8">
    <location>
        <begin position="65"/>
        <end position="249"/>
    </location>
</feature>
<evidence type="ECO:0000259" key="8">
    <source>
        <dbReference type="Pfam" id="PF01435"/>
    </source>
</evidence>
<keyword evidence="3" id="KW-0479">Metal-binding</keyword>
<comment type="cofactor">
    <cofactor evidence="1">
        <name>Zn(2+)</name>
        <dbReference type="ChEBI" id="CHEBI:29105"/>
    </cofactor>
</comment>
<organism evidence="9 10">
    <name type="scientific">Candidatus Methylopumilus turicensis</name>
    <dbReference type="NCBI Taxonomy" id="1581680"/>
    <lineage>
        <taxon>Bacteria</taxon>
        <taxon>Pseudomonadati</taxon>
        <taxon>Pseudomonadota</taxon>
        <taxon>Betaproteobacteria</taxon>
        <taxon>Nitrosomonadales</taxon>
        <taxon>Methylophilaceae</taxon>
        <taxon>Candidatus Methylopumilus</taxon>
    </lineage>
</organism>
<keyword evidence="6" id="KW-0482">Metalloprotease</keyword>
<feature type="signal peptide" evidence="7">
    <location>
        <begin position="1"/>
        <end position="19"/>
    </location>
</feature>
<dbReference type="CDD" id="cd07333">
    <property type="entry name" value="M48C_bepA_like"/>
    <property type="match status" value="1"/>
</dbReference>
<dbReference type="RefSeq" id="WP_045750519.1">
    <property type="nucleotide sequence ID" value="NZ_LN794158.1"/>
</dbReference>
<evidence type="ECO:0000256" key="1">
    <source>
        <dbReference type="ARBA" id="ARBA00001947"/>
    </source>
</evidence>
<protein>
    <submittedName>
        <fullName evidence="9">Peptidase M48</fullName>
    </submittedName>
</protein>
<evidence type="ECO:0000256" key="4">
    <source>
        <dbReference type="ARBA" id="ARBA00022801"/>
    </source>
</evidence>
<evidence type="ECO:0000256" key="7">
    <source>
        <dbReference type="SAM" id="SignalP"/>
    </source>
</evidence>
<keyword evidence="5" id="KW-0862">Zinc</keyword>
<gene>
    <name evidence="9" type="ORF">BN1209_0150</name>
</gene>
<dbReference type="InterPro" id="IPR001915">
    <property type="entry name" value="Peptidase_M48"/>
</dbReference>
<evidence type="ECO:0000256" key="5">
    <source>
        <dbReference type="ARBA" id="ARBA00022833"/>
    </source>
</evidence>
<dbReference type="InterPro" id="IPR051156">
    <property type="entry name" value="Mito/Outer_Membr_Metalloprot"/>
</dbReference>
<reference evidence="10" key="1">
    <citation type="submission" date="2014-12" db="EMBL/GenBank/DDBJ databases">
        <authorList>
            <person name="Salcher M.M."/>
        </authorList>
    </citation>
    <scope>NUCLEOTIDE SEQUENCE [LARGE SCALE GENOMIC DNA]</scope>
    <source>
        <strain evidence="10">MMS-10A-171</strain>
    </source>
</reference>
<accession>A0A0B7ISB3</accession>
<dbReference type="GO" id="GO:0016020">
    <property type="term" value="C:membrane"/>
    <property type="evidence" value="ECO:0007669"/>
    <property type="project" value="TreeGrafter"/>
</dbReference>
<sequence length="478" mass="52687">MKLVYSLLLLSLIAPIALADDLPDLGDVSATVLSPLQEKKIADQIMRSVMSSDEVISDPEITDYIQNLGMRLASNGPDKTQWFNFFVVRDNSINAFAMPGGVIGVHTGLIVAATNESELAGVIGHEIGHVVQHHMARMMAQQKNDSLISLAGMALAILSARANPQLASAAMMTSSASTVQKQLDYTRDHEREADRVGISILESAGYDTHGMASFFQIMQKGTRYVEGSAPTFLRTHPITSERIADVTARIANSRYRMAPYSPDFDLVRAKILASGGIATQAVSLFQSNLRDRRYTSESAQHYGLAIAMLRVANVDGASKELSWLRANAPSHPFFASLAANIEVARDHPAQAAKAYQTGLAVYPGSRALIYGYAEHFLRVRQPQQALQLLNEKQSLYPDDAYLYELKSKAYADLSKNLLSHQAQGEGYFRRYNVPKALEQMDLAVKSGDGDFYQQSIVEARLKELRGLIDEPKKRGWFN</sequence>